<dbReference type="VEuPathDB" id="TrichDB:TVAG_083280"/>
<gene>
    <name evidence="2" type="ORF">TVAG_083280</name>
</gene>
<reference evidence="2" key="1">
    <citation type="submission" date="2006-10" db="EMBL/GenBank/DDBJ databases">
        <authorList>
            <person name="Amadeo P."/>
            <person name="Zhao Q."/>
            <person name="Wortman J."/>
            <person name="Fraser-Liggett C."/>
            <person name="Carlton J."/>
        </authorList>
    </citation>
    <scope>NUCLEOTIDE SEQUENCE</scope>
    <source>
        <strain evidence="2">G3</strain>
    </source>
</reference>
<dbReference type="VEuPathDB" id="TrichDB:TVAGG3_0984090"/>
<sequence>MSEEQEKPVEENNETNEPQKASETGETHDEKENNESNELKTPTQTPSGKKRPKSSRKKTPGTAKRRTDVDIEAELKAIQDNEGITGRAEIVRYYCGHHPDVSISALPQWKIKPTGSITSVKIKLFFNKRHQKLFFFSGIPQHEWIATRTNVDQYNEVMIDEHTTTKDVVIKFTSTKSQVFGIFATIGNPVDFGWAIPEKGSFEVETRKVIEEFSNHVIITEKPWHLAKTHYRSVTGNRPGLFSCKQYLIHCHQPGIICLEVLNKSNRNKMLEDAIQGALIKKEDSDFATERNYLNKAELQLILQEGGDRIHHAGTANYVIYRTLYDHDLFYFNAIEGDYVICPSVPEGITPDELSITLHSDVRARAGPLDLVFPQNLQFNYDLDDAQQFTAFATEGTDARVYLTFRPDCWAVLYIRWETETSSRFEYVISGEPIRTDNPEYYLDLPAGKVLTLTIATKNGGSKIGLYSLMISSRNKLTVQAMDAKINITDIGKVHLDLPDESEKIAEEEEDANDPTEKKSKTCLII</sequence>
<dbReference type="KEGG" id="tva:5463983"/>
<dbReference type="Proteomes" id="UP000001542">
    <property type="component" value="Unassembled WGS sequence"/>
</dbReference>
<feature type="region of interest" description="Disordered" evidence="1">
    <location>
        <begin position="505"/>
        <end position="526"/>
    </location>
</feature>
<dbReference type="AlphaFoldDB" id="A2DM55"/>
<feature type="compositionally biased region" description="Basic and acidic residues" evidence="1">
    <location>
        <begin position="1"/>
        <end position="10"/>
    </location>
</feature>
<reference evidence="2" key="2">
    <citation type="journal article" date="2007" name="Science">
        <title>Draft genome sequence of the sexually transmitted pathogen Trichomonas vaginalis.</title>
        <authorList>
            <person name="Carlton J.M."/>
            <person name="Hirt R.P."/>
            <person name="Silva J.C."/>
            <person name="Delcher A.L."/>
            <person name="Schatz M."/>
            <person name="Zhao Q."/>
            <person name="Wortman J.R."/>
            <person name="Bidwell S.L."/>
            <person name="Alsmark U.C.M."/>
            <person name="Besteiro S."/>
            <person name="Sicheritz-Ponten T."/>
            <person name="Noel C.J."/>
            <person name="Dacks J.B."/>
            <person name="Foster P.G."/>
            <person name="Simillion C."/>
            <person name="Van de Peer Y."/>
            <person name="Miranda-Saavedra D."/>
            <person name="Barton G.J."/>
            <person name="Westrop G.D."/>
            <person name="Mueller S."/>
            <person name="Dessi D."/>
            <person name="Fiori P.L."/>
            <person name="Ren Q."/>
            <person name="Paulsen I."/>
            <person name="Zhang H."/>
            <person name="Bastida-Corcuera F.D."/>
            <person name="Simoes-Barbosa A."/>
            <person name="Brown M.T."/>
            <person name="Hayes R.D."/>
            <person name="Mukherjee M."/>
            <person name="Okumura C.Y."/>
            <person name="Schneider R."/>
            <person name="Smith A.J."/>
            <person name="Vanacova S."/>
            <person name="Villalvazo M."/>
            <person name="Haas B.J."/>
            <person name="Pertea M."/>
            <person name="Feldblyum T.V."/>
            <person name="Utterback T.R."/>
            <person name="Shu C.L."/>
            <person name="Osoegawa K."/>
            <person name="de Jong P.J."/>
            <person name="Hrdy I."/>
            <person name="Horvathova L."/>
            <person name="Zubacova Z."/>
            <person name="Dolezal P."/>
            <person name="Malik S.B."/>
            <person name="Logsdon J.M. Jr."/>
            <person name="Henze K."/>
            <person name="Gupta A."/>
            <person name="Wang C.C."/>
            <person name="Dunne R.L."/>
            <person name="Upcroft J.A."/>
            <person name="Upcroft P."/>
            <person name="White O."/>
            <person name="Salzberg S.L."/>
            <person name="Tang P."/>
            <person name="Chiu C.-H."/>
            <person name="Lee Y.-S."/>
            <person name="Embley T.M."/>
            <person name="Coombs G.H."/>
            <person name="Mottram J.C."/>
            <person name="Tachezy J."/>
            <person name="Fraser-Liggett C.M."/>
            <person name="Johnson P.J."/>
        </authorList>
    </citation>
    <scope>NUCLEOTIDE SEQUENCE [LARGE SCALE GENOMIC DNA]</scope>
    <source>
        <strain evidence="2">G3</strain>
    </source>
</reference>
<name>A2DM55_TRIV3</name>
<protein>
    <submittedName>
        <fullName evidence="2">Uncharacterized protein</fullName>
    </submittedName>
</protein>
<dbReference type="InParanoid" id="A2DM55"/>
<evidence type="ECO:0000313" key="2">
    <source>
        <dbReference type="EMBL" id="EAY18475.1"/>
    </source>
</evidence>
<evidence type="ECO:0000313" key="3">
    <source>
        <dbReference type="Proteomes" id="UP000001542"/>
    </source>
</evidence>
<evidence type="ECO:0000256" key="1">
    <source>
        <dbReference type="SAM" id="MobiDB-lite"/>
    </source>
</evidence>
<accession>A2DM55</accession>
<dbReference type="EMBL" id="DS113218">
    <property type="protein sequence ID" value="EAY18475.1"/>
    <property type="molecule type" value="Genomic_DNA"/>
</dbReference>
<keyword evidence="3" id="KW-1185">Reference proteome</keyword>
<dbReference type="RefSeq" id="XP_001579461.1">
    <property type="nucleotide sequence ID" value="XM_001579411.1"/>
</dbReference>
<feature type="compositionally biased region" description="Basic residues" evidence="1">
    <location>
        <begin position="48"/>
        <end position="59"/>
    </location>
</feature>
<proteinExistence type="predicted"/>
<organism evidence="2 3">
    <name type="scientific">Trichomonas vaginalis (strain ATCC PRA-98 / G3)</name>
    <dbReference type="NCBI Taxonomy" id="412133"/>
    <lineage>
        <taxon>Eukaryota</taxon>
        <taxon>Metamonada</taxon>
        <taxon>Parabasalia</taxon>
        <taxon>Trichomonadida</taxon>
        <taxon>Trichomonadidae</taxon>
        <taxon>Trichomonas</taxon>
    </lineage>
</organism>
<feature type="compositionally biased region" description="Basic and acidic residues" evidence="1">
    <location>
        <begin position="23"/>
        <end position="38"/>
    </location>
</feature>
<feature type="region of interest" description="Disordered" evidence="1">
    <location>
        <begin position="1"/>
        <end position="70"/>
    </location>
</feature>